<keyword evidence="3" id="KW-1185">Reference proteome</keyword>
<feature type="signal peptide" evidence="1">
    <location>
        <begin position="1"/>
        <end position="29"/>
    </location>
</feature>
<organism evidence="2 3">
    <name type="scientific">Actinocorallia herbida</name>
    <dbReference type="NCBI Taxonomy" id="58109"/>
    <lineage>
        <taxon>Bacteria</taxon>
        <taxon>Bacillati</taxon>
        <taxon>Actinomycetota</taxon>
        <taxon>Actinomycetes</taxon>
        <taxon>Streptosporangiales</taxon>
        <taxon>Thermomonosporaceae</taxon>
        <taxon>Actinocorallia</taxon>
    </lineage>
</organism>
<sequence>MKRQAALRAVMAGATAVAAAAVAGEPAIATDGTVTYQCKIFNDTFTYVAEIKASGPPSPAGVGDTARIEADFSPLPAVAPLDIERWSTSVKLLASGSQTGSYDMTGGQHKGPVRKGQKLPIGEVSADVPLSAGGTVKFKPGKLVITATSFGLSVDINCAPKKTAVIYSLKVRGQSAPVTLLADPVTVAPGTPITLKGSGWKKGPVEVHLCDAQGKDCTGERLTDVTASIDDAGDLLGSATVAAGTADGGYKLKVVRDRTAKYVAIQVKSAEVPVDPCAGKEPDQCTTQDVNVTVTGGPLTLAKEQGEVVLTPVTLDGTNKTATGALRAVTIADARGASTGWTLIGTLTDFTGQAGASIAAGNLTWTPRCAAQAGSTPVVAGSPGALGEGGALLCSTADSTAGPIGGTYEAGADLSLNVPAATAAGEYDAILTLTLS</sequence>
<dbReference type="AlphaFoldDB" id="A0A3N1D603"/>
<protein>
    <recommendedName>
        <fullName evidence="4">Beta-xylosidase</fullName>
    </recommendedName>
</protein>
<dbReference type="EMBL" id="RJKE01000001">
    <property type="protein sequence ID" value="ROO88518.1"/>
    <property type="molecule type" value="Genomic_DNA"/>
</dbReference>
<proteinExistence type="predicted"/>
<comment type="caution">
    <text evidence="2">The sequence shown here is derived from an EMBL/GenBank/DDBJ whole genome shotgun (WGS) entry which is preliminary data.</text>
</comment>
<evidence type="ECO:0000313" key="2">
    <source>
        <dbReference type="EMBL" id="ROO88518.1"/>
    </source>
</evidence>
<evidence type="ECO:0000313" key="3">
    <source>
        <dbReference type="Proteomes" id="UP000272400"/>
    </source>
</evidence>
<evidence type="ECO:0000256" key="1">
    <source>
        <dbReference type="SAM" id="SignalP"/>
    </source>
</evidence>
<dbReference type="Proteomes" id="UP000272400">
    <property type="component" value="Unassembled WGS sequence"/>
</dbReference>
<accession>A0A3N1D603</accession>
<feature type="chain" id="PRO_5018098236" description="Beta-xylosidase" evidence="1">
    <location>
        <begin position="30"/>
        <end position="436"/>
    </location>
</feature>
<name>A0A3N1D603_9ACTN</name>
<evidence type="ECO:0008006" key="4">
    <source>
        <dbReference type="Google" id="ProtNLM"/>
    </source>
</evidence>
<reference evidence="2 3" key="1">
    <citation type="submission" date="2018-11" db="EMBL/GenBank/DDBJ databases">
        <title>Sequencing the genomes of 1000 actinobacteria strains.</title>
        <authorList>
            <person name="Klenk H.-P."/>
        </authorList>
    </citation>
    <scope>NUCLEOTIDE SEQUENCE [LARGE SCALE GENOMIC DNA]</scope>
    <source>
        <strain evidence="2 3">DSM 44254</strain>
    </source>
</reference>
<gene>
    <name evidence="2" type="ORF">EDD29_6189</name>
</gene>
<keyword evidence="1" id="KW-0732">Signal</keyword>